<dbReference type="STRING" id="42155.A0A0R3R148"/>
<evidence type="ECO:0000313" key="2">
    <source>
        <dbReference type="Proteomes" id="UP000280834"/>
    </source>
</evidence>
<dbReference type="AlphaFoldDB" id="A0A0R3R148"/>
<sequence length="91" mass="10485">MRLTQKNLNQSMLIGDTNGKIVTIGLDSNEIDEVVLILKQQHVINSLRSKMEQISRENDRLKSIMDANLLVENLDKRIAMKAFDAQRMQFL</sequence>
<dbReference type="WBParaSite" id="BTMF_0001373501-mRNA-1">
    <property type="protein sequence ID" value="BTMF_0001373501-mRNA-1"/>
    <property type="gene ID" value="BTMF_0001373501"/>
</dbReference>
<dbReference type="EMBL" id="UZAG01018553">
    <property type="protein sequence ID" value="VDO40089.1"/>
    <property type="molecule type" value="Genomic_DNA"/>
</dbReference>
<reference evidence="1 2" key="2">
    <citation type="submission" date="2018-11" db="EMBL/GenBank/DDBJ databases">
        <authorList>
            <consortium name="Pathogen Informatics"/>
        </authorList>
    </citation>
    <scope>NUCLEOTIDE SEQUENCE [LARGE SCALE GENOMIC DNA]</scope>
</reference>
<evidence type="ECO:0000313" key="1">
    <source>
        <dbReference type="EMBL" id="VDO40089.1"/>
    </source>
</evidence>
<proteinExistence type="predicted"/>
<accession>A0A0R3R148</accession>
<name>A0A0R3R148_9BILA</name>
<keyword evidence="2" id="KW-1185">Reference proteome</keyword>
<evidence type="ECO:0000313" key="3">
    <source>
        <dbReference type="WBParaSite" id="BTMF_0001373501-mRNA-1"/>
    </source>
</evidence>
<protein>
    <submittedName>
        <fullName evidence="3">Transposase</fullName>
    </submittedName>
</protein>
<reference evidence="3" key="1">
    <citation type="submission" date="2017-02" db="UniProtKB">
        <authorList>
            <consortium name="WormBaseParasite"/>
        </authorList>
    </citation>
    <scope>IDENTIFICATION</scope>
</reference>
<organism evidence="3">
    <name type="scientific">Brugia timori</name>
    <dbReference type="NCBI Taxonomy" id="42155"/>
    <lineage>
        <taxon>Eukaryota</taxon>
        <taxon>Metazoa</taxon>
        <taxon>Ecdysozoa</taxon>
        <taxon>Nematoda</taxon>
        <taxon>Chromadorea</taxon>
        <taxon>Rhabditida</taxon>
        <taxon>Spirurina</taxon>
        <taxon>Spiruromorpha</taxon>
        <taxon>Filarioidea</taxon>
        <taxon>Onchocercidae</taxon>
        <taxon>Brugia</taxon>
    </lineage>
</organism>
<dbReference type="Proteomes" id="UP000280834">
    <property type="component" value="Unassembled WGS sequence"/>
</dbReference>
<gene>
    <name evidence="1" type="ORF">BTMF_LOCUS11734</name>
</gene>